<accession>A0A9D4UK00</accession>
<protein>
    <submittedName>
        <fullName evidence="1">Uncharacterized protein</fullName>
    </submittedName>
</protein>
<dbReference type="AlphaFoldDB" id="A0A9D4UK00"/>
<evidence type="ECO:0000313" key="1">
    <source>
        <dbReference type="EMBL" id="KAI5069328.1"/>
    </source>
</evidence>
<dbReference type="EMBL" id="JABFUD020000015">
    <property type="protein sequence ID" value="KAI5069328.1"/>
    <property type="molecule type" value="Genomic_DNA"/>
</dbReference>
<comment type="caution">
    <text evidence="1">The sequence shown here is derived from an EMBL/GenBank/DDBJ whole genome shotgun (WGS) entry which is preliminary data.</text>
</comment>
<evidence type="ECO:0000313" key="2">
    <source>
        <dbReference type="Proteomes" id="UP000886520"/>
    </source>
</evidence>
<sequence length="131" mass="14702">MGALVRHECGVKGFEFTHQRFEVCVWKRNLEKPVGSSKQFAVRSSQFSSQRRFAMGKYAKRKTKKSTSVEQSPNKSLKKKLAFVLVEAEEIDVDTNPLPQPTNVVQDKDVDSEVIEDDGEDGNNALIASNI</sequence>
<gene>
    <name evidence="1" type="ORF">GOP47_0015629</name>
</gene>
<dbReference type="Proteomes" id="UP000886520">
    <property type="component" value="Chromosome 15"/>
</dbReference>
<keyword evidence="2" id="KW-1185">Reference proteome</keyword>
<proteinExistence type="predicted"/>
<reference evidence="1" key="1">
    <citation type="submission" date="2021-01" db="EMBL/GenBank/DDBJ databases">
        <title>Adiantum capillus-veneris genome.</title>
        <authorList>
            <person name="Fang Y."/>
            <person name="Liao Q."/>
        </authorList>
    </citation>
    <scope>NUCLEOTIDE SEQUENCE</scope>
    <source>
        <strain evidence="1">H3</strain>
        <tissue evidence="1">Leaf</tissue>
    </source>
</reference>
<organism evidence="1 2">
    <name type="scientific">Adiantum capillus-veneris</name>
    <name type="common">Maidenhair fern</name>
    <dbReference type="NCBI Taxonomy" id="13818"/>
    <lineage>
        <taxon>Eukaryota</taxon>
        <taxon>Viridiplantae</taxon>
        <taxon>Streptophyta</taxon>
        <taxon>Embryophyta</taxon>
        <taxon>Tracheophyta</taxon>
        <taxon>Polypodiopsida</taxon>
        <taxon>Polypodiidae</taxon>
        <taxon>Polypodiales</taxon>
        <taxon>Pteridineae</taxon>
        <taxon>Pteridaceae</taxon>
        <taxon>Vittarioideae</taxon>
        <taxon>Adiantum</taxon>
    </lineage>
</organism>
<name>A0A9D4UK00_ADICA</name>